<feature type="region of interest" description="Disordered" evidence="1">
    <location>
        <begin position="43"/>
        <end position="88"/>
    </location>
</feature>
<keyword evidence="2" id="KW-0812">Transmembrane</keyword>
<feature type="region of interest" description="Disordered" evidence="1">
    <location>
        <begin position="1"/>
        <end position="25"/>
    </location>
</feature>
<dbReference type="Proteomes" id="UP000599391">
    <property type="component" value="Unassembled WGS sequence"/>
</dbReference>
<evidence type="ECO:0000256" key="1">
    <source>
        <dbReference type="SAM" id="MobiDB-lite"/>
    </source>
</evidence>
<dbReference type="EMBL" id="JAECZB010000001">
    <property type="protein sequence ID" value="MBH8550806.1"/>
    <property type="molecule type" value="Genomic_DNA"/>
</dbReference>
<feature type="region of interest" description="Disordered" evidence="1">
    <location>
        <begin position="166"/>
        <end position="215"/>
    </location>
</feature>
<organism evidence="3 4">
    <name type="scientific">Atlanticothrix silvestris CENA357</name>
    <dbReference type="NCBI Taxonomy" id="1725252"/>
    <lineage>
        <taxon>Bacteria</taxon>
        <taxon>Bacillati</taxon>
        <taxon>Cyanobacteriota</taxon>
        <taxon>Cyanophyceae</taxon>
        <taxon>Nostocales</taxon>
        <taxon>Nodulariaceae</taxon>
        <taxon>Atlanticothrix</taxon>
        <taxon>Atlanticothrix silvestris</taxon>
    </lineage>
</organism>
<feature type="compositionally biased region" description="Polar residues" evidence="1">
    <location>
        <begin position="190"/>
        <end position="209"/>
    </location>
</feature>
<evidence type="ECO:0000313" key="3">
    <source>
        <dbReference type="EMBL" id="MBH8550806.1"/>
    </source>
</evidence>
<protein>
    <recommendedName>
        <fullName evidence="5">Cell division protein FtsL</fullName>
    </recommendedName>
</protein>
<evidence type="ECO:0000313" key="4">
    <source>
        <dbReference type="Proteomes" id="UP000599391"/>
    </source>
</evidence>
<gene>
    <name evidence="3" type="ORF">I8751_00045</name>
</gene>
<dbReference type="AlphaFoldDB" id="A0A8J7HDX2"/>
<keyword evidence="2" id="KW-0472">Membrane</keyword>
<accession>A0A8J7HDX2</accession>
<keyword evidence="4" id="KW-1185">Reference proteome</keyword>
<reference evidence="3 4" key="1">
    <citation type="journal article" date="2021" name="Int. J. Syst. Evol. Microbiol.">
        <title>Amazonocrinis nigriterrae gen. nov., sp. nov., Atlanticothrix silvestris gen. nov., sp. nov. and Dendronalium phyllosphericum gen. nov., sp. nov., nostocacean cyanobacteria from Brazilian environments.</title>
        <authorList>
            <person name="Alvarenga D.O."/>
            <person name="Andreote A.P.D."/>
            <person name="Branco L.H.Z."/>
            <person name="Delbaje E."/>
            <person name="Cruz R.B."/>
            <person name="Varani A.M."/>
            <person name="Fiore M.F."/>
        </authorList>
    </citation>
    <scope>NUCLEOTIDE SEQUENCE [LARGE SCALE GENOMIC DNA]</scope>
    <source>
        <strain evidence="3 4">CENA357</strain>
    </source>
</reference>
<evidence type="ECO:0008006" key="5">
    <source>
        <dbReference type="Google" id="ProtNLM"/>
    </source>
</evidence>
<dbReference type="RefSeq" id="WP_214437129.1">
    <property type="nucleotide sequence ID" value="NZ_JAECZB010000001.1"/>
</dbReference>
<feature type="compositionally biased region" description="Polar residues" evidence="1">
    <location>
        <begin position="52"/>
        <end position="77"/>
    </location>
</feature>
<name>A0A8J7HDX2_9CYAN</name>
<sequence length="215" mass="23948">MAAARKRDYTPSVEKRRSVRLGSATRSVSTLATENSFLSSLKQQRSEKKLSFPTTRGTQDLSKRTVSNLQEHSNTAQKRLETGSHPLPTVSPSKAAPLWLLRLYNLHQYSSVVAFFLVAATLVVYGWTVYSQELWGQDYRRLQNLQRNERQLTTTNATLTNKMAEEAERPTAGLVSPTPAKTIFLPPASHGSNPKPSNGTPKSETQQYIPSPLGY</sequence>
<feature type="transmembrane region" description="Helical" evidence="2">
    <location>
        <begin position="109"/>
        <end position="130"/>
    </location>
</feature>
<evidence type="ECO:0000256" key="2">
    <source>
        <dbReference type="SAM" id="Phobius"/>
    </source>
</evidence>
<comment type="caution">
    <text evidence="3">The sequence shown here is derived from an EMBL/GenBank/DDBJ whole genome shotgun (WGS) entry which is preliminary data.</text>
</comment>
<proteinExistence type="predicted"/>
<feature type="compositionally biased region" description="Basic and acidic residues" evidence="1">
    <location>
        <begin position="1"/>
        <end position="16"/>
    </location>
</feature>
<keyword evidence="2" id="KW-1133">Transmembrane helix</keyword>